<organism evidence="1 2">
    <name type="scientific">Olivibacter oleidegradans</name>
    <dbReference type="NCBI Taxonomy" id="760123"/>
    <lineage>
        <taxon>Bacteria</taxon>
        <taxon>Pseudomonadati</taxon>
        <taxon>Bacteroidota</taxon>
        <taxon>Sphingobacteriia</taxon>
        <taxon>Sphingobacteriales</taxon>
        <taxon>Sphingobacteriaceae</taxon>
        <taxon>Olivibacter</taxon>
    </lineage>
</organism>
<proteinExistence type="predicted"/>
<keyword evidence="2" id="KW-1185">Reference proteome</keyword>
<accession>A0ABV6HHY0</accession>
<gene>
    <name evidence="1" type="ORF">ACFFI0_07725</name>
</gene>
<dbReference type="Proteomes" id="UP001589774">
    <property type="component" value="Unassembled WGS sequence"/>
</dbReference>
<dbReference type="EMBL" id="JBHLWO010000001">
    <property type="protein sequence ID" value="MFC0318194.1"/>
    <property type="molecule type" value="Genomic_DNA"/>
</dbReference>
<evidence type="ECO:0000313" key="1">
    <source>
        <dbReference type="EMBL" id="MFC0318194.1"/>
    </source>
</evidence>
<name>A0ABV6HHY0_9SPHI</name>
<comment type="caution">
    <text evidence="1">The sequence shown here is derived from an EMBL/GenBank/DDBJ whole genome shotgun (WGS) entry which is preliminary data.</text>
</comment>
<sequence length="62" mass="6971">MMPTALPMGKQYRSGAIDDGELLSKDVYTGNNLPFFRKCVLLIGQKGLRRVSFNYKFIGSAR</sequence>
<protein>
    <submittedName>
        <fullName evidence="1">Uncharacterized protein</fullName>
    </submittedName>
</protein>
<evidence type="ECO:0000313" key="2">
    <source>
        <dbReference type="Proteomes" id="UP001589774"/>
    </source>
</evidence>
<reference evidence="1 2" key="1">
    <citation type="submission" date="2024-09" db="EMBL/GenBank/DDBJ databases">
        <authorList>
            <person name="Sun Q."/>
            <person name="Mori K."/>
        </authorList>
    </citation>
    <scope>NUCLEOTIDE SEQUENCE [LARGE SCALE GENOMIC DNA]</scope>
    <source>
        <strain evidence="1 2">CCM 7765</strain>
    </source>
</reference>